<feature type="transmembrane region" description="Helical" evidence="1">
    <location>
        <begin position="7"/>
        <end position="30"/>
    </location>
</feature>
<keyword evidence="1" id="KW-0812">Transmembrane</keyword>
<comment type="caution">
    <text evidence="2">The sequence shown here is derived from an EMBL/GenBank/DDBJ whole genome shotgun (WGS) entry which is preliminary data.</text>
</comment>
<keyword evidence="1" id="KW-0472">Membrane</keyword>
<proteinExistence type="predicted"/>
<evidence type="ECO:0000313" key="3">
    <source>
        <dbReference type="Proteomes" id="UP001234811"/>
    </source>
</evidence>
<dbReference type="RefSeq" id="WP_171455218.1">
    <property type="nucleotide sequence ID" value="NZ_CP053380.1"/>
</dbReference>
<protein>
    <submittedName>
        <fullName evidence="2">Uncharacterized protein</fullName>
    </submittedName>
</protein>
<reference evidence="2 3" key="1">
    <citation type="submission" date="2023-07" db="EMBL/GenBank/DDBJ databases">
        <title>Pathogens genome sequencing project 196.</title>
        <authorList>
            <person name="Cao X."/>
        </authorList>
    </citation>
    <scope>NUCLEOTIDE SEQUENCE [LARGE SCALE GENOMIC DNA]</scope>
    <source>
        <strain evidence="2 3">SM41</strain>
    </source>
</reference>
<dbReference type="Proteomes" id="UP001234811">
    <property type="component" value="Unassembled WGS sequence"/>
</dbReference>
<organism evidence="2 3">
    <name type="scientific">Serratia marcescens</name>
    <dbReference type="NCBI Taxonomy" id="615"/>
    <lineage>
        <taxon>Bacteria</taxon>
        <taxon>Pseudomonadati</taxon>
        <taxon>Pseudomonadota</taxon>
        <taxon>Gammaproteobacteria</taxon>
        <taxon>Enterobacterales</taxon>
        <taxon>Yersiniaceae</taxon>
        <taxon>Serratia</taxon>
    </lineage>
</organism>
<evidence type="ECO:0000256" key="1">
    <source>
        <dbReference type="SAM" id="Phobius"/>
    </source>
</evidence>
<evidence type="ECO:0000313" key="2">
    <source>
        <dbReference type="EMBL" id="MDQ9559254.1"/>
    </source>
</evidence>
<dbReference type="AlphaFoldDB" id="A0ABD5BRR9"/>
<accession>A0ABD5BRR9</accession>
<keyword evidence="1" id="KW-1133">Transmembrane helix</keyword>
<feature type="transmembrane region" description="Helical" evidence="1">
    <location>
        <begin position="36"/>
        <end position="53"/>
    </location>
</feature>
<name>A0ABD5BRR9_SERMA</name>
<sequence>MMKTADLYIKLFFGAGAGGITFFLLFHSFFNVRTGYALGMSLGIAVVAFIIGINSRRR</sequence>
<dbReference type="EMBL" id="JAVIPQ010000484">
    <property type="protein sequence ID" value="MDQ9559254.1"/>
    <property type="molecule type" value="Genomic_DNA"/>
</dbReference>
<gene>
    <name evidence="2" type="ORF">RF091_27550</name>
</gene>